<protein>
    <submittedName>
        <fullName evidence="5">LuxR family maltose regulon positive regulatory protein</fullName>
    </submittedName>
</protein>
<dbReference type="Gene3D" id="1.10.10.10">
    <property type="entry name" value="Winged helix-like DNA-binding domain superfamily/Winged helix DNA-binding domain"/>
    <property type="match status" value="1"/>
</dbReference>
<dbReference type="Proteomes" id="UP000291483">
    <property type="component" value="Unassembled WGS sequence"/>
</dbReference>
<evidence type="ECO:0000313" key="5">
    <source>
        <dbReference type="EMBL" id="RZU65576.1"/>
    </source>
</evidence>
<organism evidence="5 6">
    <name type="scientific">Microterricola gilva</name>
    <dbReference type="NCBI Taxonomy" id="393267"/>
    <lineage>
        <taxon>Bacteria</taxon>
        <taxon>Bacillati</taxon>
        <taxon>Actinomycetota</taxon>
        <taxon>Actinomycetes</taxon>
        <taxon>Micrococcales</taxon>
        <taxon>Microbacteriaceae</taxon>
        <taxon>Microterricola</taxon>
    </lineage>
</organism>
<comment type="caution">
    <text evidence="5">The sequence shown here is derived from an EMBL/GenBank/DDBJ whole genome shotgun (WGS) entry which is preliminary data.</text>
</comment>
<dbReference type="PANTHER" id="PTHR44688">
    <property type="entry name" value="DNA-BINDING TRANSCRIPTIONAL ACTIVATOR DEVR_DOSR"/>
    <property type="match status" value="1"/>
</dbReference>
<dbReference type="InterPro" id="IPR016032">
    <property type="entry name" value="Sig_transdc_resp-reg_C-effctor"/>
</dbReference>
<dbReference type="RefSeq" id="WP_130505912.1">
    <property type="nucleotide sequence ID" value="NZ_SHLC01000001.1"/>
</dbReference>
<dbReference type="GO" id="GO:0006355">
    <property type="term" value="P:regulation of DNA-templated transcription"/>
    <property type="evidence" value="ECO:0007669"/>
    <property type="project" value="InterPro"/>
</dbReference>
<dbReference type="Gene3D" id="3.40.50.300">
    <property type="entry name" value="P-loop containing nucleotide triphosphate hydrolases"/>
    <property type="match status" value="1"/>
</dbReference>
<dbReference type="PANTHER" id="PTHR44688:SF16">
    <property type="entry name" value="DNA-BINDING TRANSCRIPTIONAL ACTIVATOR DEVR_DOSR"/>
    <property type="match status" value="1"/>
</dbReference>
<proteinExistence type="predicted"/>
<dbReference type="InterPro" id="IPR036388">
    <property type="entry name" value="WH-like_DNA-bd_sf"/>
</dbReference>
<dbReference type="SUPFAM" id="SSF48452">
    <property type="entry name" value="TPR-like"/>
    <property type="match status" value="1"/>
</dbReference>
<dbReference type="Pfam" id="PF00196">
    <property type="entry name" value="GerE"/>
    <property type="match status" value="1"/>
</dbReference>
<dbReference type="EMBL" id="SHLC01000001">
    <property type="protein sequence ID" value="RZU65576.1"/>
    <property type="molecule type" value="Genomic_DNA"/>
</dbReference>
<dbReference type="GO" id="GO:0003677">
    <property type="term" value="F:DNA binding"/>
    <property type="evidence" value="ECO:0007669"/>
    <property type="project" value="UniProtKB-KW"/>
</dbReference>
<evidence type="ECO:0000313" key="6">
    <source>
        <dbReference type="Proteomes" id="UP000291483"/>
    </source>
</evidence>
<dbReference type="AlphaFoldDB" id="A0A4V2GAX3"/>
<sequence length="747" mass="79690">MAEFSQVAASGVVELDQLLLETKLAIPTPRAGFVSRSALINTARRSECRIVAVTAPSGYGKSSLLAQWAAAEDRAVAYVNLDRFDDDAVTLLTLLAAAFVQATGADPSLVASMHGHGAAALGRAAPRLAMALRRSPVDFVIMIDDLHVIGSPGCHDVLGVVLAGVPAGSQLVTASRHEHPDLARLRADGAVLEIHAESLALDADGAMQIFAQAQVPLSAELAADITERTEGWPVGLYLAALIARDSHGGVATVSGDDRYISDYLYRESMAALSEDAQHFLRCTAVLEQFSAGLCDALLGGSDSQARLREMEGSNVFLIALDRHREWFRYHPLFREFLLGELRRVSPELIAGLHLRAAEWYEANGSAANAVEHLLQTPERELSMRLVSELALPTYQAGQLDTVQRWISKLGDSAIESHPPLGVLAGWIAVVSGHASAAERIAAMLETTSFDVAPFDGSASFESGRAMLRSVMCAAGPEHALADAQLALAVEPAWSMWRDQALSLAGEAELLLGHADAADRLFAEASALASSAGNSDGQVLCDSERAIIAMDRGRWAEADALLASALHTVDEQQLEDYATSVLALAGAARLTLHRGDLKAAQRELIRAMRARPVCNWAFPALATRVRLQLAQAHFALGDHATARHLMREIDDILLHRPELGTLLDDIAALQSIISSPTTGAVGASPLSPAELRLLPYLQTHLTVPEIGARLFVSRNTVSTEVGSIYRKLGVSSRAEAVERAMAIGLLGG</sequence>
<dbReference type="PROSITE" id="PS50043">
    <property type="entry name" value="HTH_LUXR_2"/>
    <property type="match status" value="1"/>
</dbReference>
<dbReference type="InterPro" id="IPR027417">
    <property type="entry name" value="P-loop_NTPase"/>
</dbReference>
<dbReference type="SUPFAM" id="SSF46894">
    <property type="entry name" value="C-terminal effector domain of the bipartite response regulators"/>
    <property type="match status" value="1"/>
</dbReference>
<dbReference type="SUPFAM" id="SSF52540">
    <property type="entry name" value="P-loop containing nucleoside triphosphate hydrolases"/>
    <property type="match status" value="1"/>
</dbReference>
<gene>
    <name evidence="5" type="ORF">EV379_1910</name>
</gene>
<keyword evidence="3" id="KW-0804">Transcription</keyword>
<accession>A0A4V2GAX3</accession>
<dbReference type="CDD" id="cd06170">
    <property type="entry name" value="LuxR_C_like"/>
    <property type="match status" value="1"/>
</dbReference>
<dbReference type="Gene3D" id="1.25.40.10">
    <property type="entry name" value="Tetratricopeptide repeat domain"/>
    <property type="match status" value="1"/>
</dbReference>
<evidence type="ECO:0000256" key="3">
    <source>
        <dbReference type="ARBA" id="ARBA00023163"/>
    </source>
</evidence>
<dbReference type="InterPro" id="IPR011990">
    <property type="entry name" value="TPR-like_helical_dom_sf"/>
</dbReference>
<dbReference type="InterPro" id="IPR059106">
    <property type="entry name" value="WHD_MalT"/>
</dbReference>
<keyword evidence="2" id="KW-0238">DNA-binding</keyword>
<keyword evidence="6" id="KW-1185">Reference proteome</keyword>
<dbReference type="Pfam" id="PF25873">
    <property type="entry name" value="WHD_MalT"/>
    <property type="match status" value="1"/>
</dbReference>
<feature type="domain" description="HTH luxR-type" evidence="4">
    <location>
        <begin position="678"/>
        <end position="743"/>
    </location>
</feature>
<evidence type="ECO:0000259" key="4">
    <source>
        <dbReference type="PROSITE" id="PS50043"/>
    </source>
</evidence>
<name>A0A4V2GAX3_9MICO</name>
<evidence type="ECO:0000256" key="1">
    <source>
        <dbReference type="ARBA" id="ARBA00023015"/>
    </source>
</evidence>
<keyword evidence="1" id="KW-0805">Transcription regulation</keyword>
<dbReference type="InterPro" id="IPR003593">
    <property type="entry name" value="AAA+_ATPase"/>
</dbReference>
<dbReference type="SMART" id="SM00421">
    <property type="entry name" value="HTH_LUXR"/>
    <property type="match status" value="1"/>
</dbReference>
<dbReference type="InterPro" id="IPR000792">
    <property type="entry name" value="Tscrpt_reg_LuxR_C"/>
</dbReference>
<dbReference type="OrthoDB" id="134985at2"/>
<evidence type="ECO:0000256" key="2">
    <source>
        <dbReference type="ARBA" id="ARBA00023125"/>
    </source>
</evidence>
<dbReference type="SMART" id="SM00382">
    <property type="entry name" value="AAA"/>
    <property type="match status" value="1"/>
</dbReference>
<reference evidence="5 6" key="1">
    <citation type="submission" date="2019-02" db="EMBL/GenBank/DDBJ databases">
        <title>Sequencing the genomes of 1000 actinobacteria strains.</title>
        <authorList>
            <person name="Klenk H.-P."/>
        </authorList>
    </citation>
    <scope>NUCLEOTIDE SEQUENCE [LARGE SCALE GENOMIC DNA]</scope>
    <source>
        <strain evidence="5 6">DSM 18319</strain>
    </source>
</reference>